<protein>
    <submittedName>
        <fullName evidence="2">Uncharacterized protein</fullName>
    </submittedName>
</protein>
<sequence length="642" mass="73106">MRVCQILIIVLYLFVVTNGALFRLESDFTRNKDNHEVWDLPSASDGKALIIRKGEPLSLNFCLRTASVVQVSDLRFSNGNKTDIVLVKIDDEAVGIFATPAAINHDWNAFMSTGRFPRRSFIDIGWHIIHVHFNGTADGIAIDYVEIDVDDNFMTSEILMCQLTCVPDVTFNLRPKDSSVGLSYAVQESYKTTCPEVDNVNVPIFNHFVKRYEITAALPQYRSFSNWRTENTSGCTHLSQFLWTFRDIELTNEMSGSIKSDKANVYFAKGIDKTSKLSIILIPQFELEGKSKGMIDSDIGSILRIKFSGMTGQTIIQMRYKGKGEIVSTENKILSPSLLEASWSIDDFSWTETDLNFLFLYVNSNSSLPLSIDTLSLERRPMLPEQVVTLYKSDNIIVEAIFVEFWWLAPDTMRLALSNGHSYNNVSYFRIYRPIPWNSGYAQVFVMYQDGNARLLPVPPEGVDWIPFGSSVIIGQANPTVVRPYAIIVDIQLDLQSLIMDVKYKDGGSAKLKLETSLTETRVIVYDIIFGENNLYPFATFRSMYVSEGNSDVDHVSVNGVQPRHIMDNFGSIMGNSFVFYRKCMSKHLNLSPDIYIDIRETEAAAHDLRRQIPDPDLFQILVERIQNNRQRLWTPRFRNWG</sequence>
<accession>A0ABD3X1U4</accession>
<name>A0ABD3X1U4_SINWO</name>
<gene>
    <name evidence="2" type="ORF">ACJMK2_031314</name>
</gene>
<keyword evidence="3" id="KW-1185">Reference proteome</keyword>
<dbReference type="Proteomes" id="UP001634394">
    <property type="component" value="Unassembled WGS sequence"/>
</dbReference>
<feature type="signal peptide" evidence="1">
    <location>
        <begin position="1"/>
        <end position="19"/>
    </location>
</feature>
<evidence type="ECO:0000313" key="2">
    <source>
        <dbReference type="EMBL" id="KAL3878992.1"/>
    </source>
</evidence>
<feature type="chain" id="PRO_5044804023" evidence="1">
    <location>
        <begin position="20"/>
        <end position="642"/>
    </location>
</feature>
<keyword evidence="1" id="KW-0732">Signal</keyword>
<dbReference type="AlphaFoldDB" id="A0ABD3X1U4"/>
<organism evidence="2 3">
    <name type="scientific">Sinanodonta woodiana</name>
    <name type="common">Chinese pond mussel</name>
    <name type="synonym">Anodonta woodiana</name>
    <dbReference type="NCBI Taxonomy" id="1069815"/>
    <lineage>
        <taxon>Eukaryota</taxon>
        <taxon>Metazoa</taxon>
        <taxon>Spiralia</taxon>
        <taxon>Lophotrochozoa</taxon>
        <taxon>Mollusca</taxon>
        <taxon>Bivalvia</taxon>
        <taxon>Autobranchia</taxon>
        <taxon>Heteroconchia</taxon>
        <taxon>Palaeoheterodonta</taxon>
        <taxon>Unionida</taxon>
        <taxon>Unionoidea</taxon>
        <taxon>Unionidae</taxon>
        <taxon>Unioninae</taxon>
        <taxon>Sinanodonta</taxon>
    </lineage>
</organism>
<evidence type="ECO:0000313" key="3">
    <source>
        <dbReference type="Proteomes" id="UP001634394"/>
    </source>
</evidence>
<reference evidence="2 3" key="1">
    <citation type="submission" date="2024-11" db="EMBL/GenBank/DDBJ databases">
        <title>Chromosome-level genome assembly of the freshwater bivalve Anodonta woodiana.</title>
        <authorList>
            <person name="Chen X."/>
        </authorList>
    </citation>
    <scope>NUCLEOTIDE SEQUENCE [LARGE SCALE GENOMIC DNA]</scope>
    <source>
        <strain evidence="2">MN2024</strain>
        <tissue evidence="2">Gills</tissue>
    </source>
</reference>
<comment type="caution">
    <text evidence="2">The sequence shown here is derived from an EMBL/GenBank/DDBJ whole genome shotgun (WGS) entry which is preliminary data.</text>
</comment>
<evidence type="ECO:0000256" key="1">
    <source>
        <dbReference type="SAM" id="SignalP"/>
    </source>
</evidence>
<dbReference type="EMBL" id="JBJQND010000004">
    <property type="protein sequence ID" value="KAL3878992.1"/>
    <property type="molecule type" value="Genomic_DNA"/>
</dbReference>
<proteinExistence type="predicted"/>